<dbReference type="SMART" id="SM00745">
    <property type="entry name" value="MIT"/>
    <property type="match status" value="1"/>
</dbReference>
<dbReference type="Pfam" id="PF04212">
    <property type="entry name" value="MIT"/>
    <property type="match status" value="1"/>
</dbReference>
<dbReference type="InterPro" id="IPR036181">
    <property type="entry name" value="MIT_dom_sf"/>
</dbReference>
<evidence type="ECO:0000313" key="2">
    <source>
        <dbReference type="EMBL" id="JAB57408.1"/>
    </source>
</evidence>
<proteinExistence type="evidence at transcript level"/>
<dbReference type="EMBL" id="GANO01002463">
    <property type="protein sequence ID" value="JAB57408.1"/>
    <property type="molecule type" value="mRNA"/>
</dbReference>
<evidence type="ECO:0000259" key="1">
    <source>
        <dbReference type="SMART" id="SM00745"/>
    </source>
</evidence>
<organism evidence="2">
    <name type="scientific">Corethrella appendiculata</name>
    <dbReference type="NCBI Taxonomy" id="1370023"/>
    <lineage>
        <taxon>Eukaryota</taxon>
        <taxon>Metazoa</taxon>
        <taxon>Ecdysozoa</taxon>
        <taxon>Arthropoda</taxon>
        <taxon>Hexapoda</taxon>
        <taxon>Insecta</taxon>
        <taxon>Pterygota</taxon>
        <taxon>Neoptera</taxon>
        <taxon>Endopterygota</taxon>
        <taxon>Diptera</taxon>
        <taxon>Nematocera</taxon>
        <taxon>Culicoidea</taxon>
        <taxon>Chaoboridae</taxon>
        <taxon>Corethrella</taxon>
    </lineage>
</organism>
<dbReference type="Gene3D" id="1.20.58.80">
    <property type="entry name" value="Phosphotransferase system, lactose/cellobiose-type IIA subunit"/>
    <property type="match status" value="1"/>
</dbReference>
<dbReference type="InterPro" id="IPR052817">
    <property type="entry name" value="MIT_domain_contain_protein1"/>
</dbReference>
<accession>U5EU64</accession>
<dbReference type="Gene3D" id="3.30.870.30">
    <property type="entry name" value="MITD, C-terminal phospholipase D-like domain"/>
    <property type="match status" value="1"/>
</dbReference>
<dbReference type="AlphaFoldDB" id="U5EU64"/>
<dbReference type="SUPFAM" id="SSF116846">
    <property type="entry name" value="MIT domain"/>
    <property type="match status" value="1"/>
</dbReference>
<sequence length="235" mass="27644">MNAITFLTKAIEYDVSGRKLESLKLYEDGISELLKECKAETNPEKKKHYQTKLLEYMKRAEEVKEQISSWSSRGEICDKIHILDNSTGYCYERIFGKYLNLDVKEILVYEPYLREHYQVQNLTMLCELAVKKCKNLKFIKCMTTRDARSTTEQSKGLKLLTENLTAHKIQMEIEYLETLHDRQVILSNGYIVKIGRGLHYFKPAANKYSLGVFDHHFRECRDTNVDIFYCPENKK</sequence>
<name>U5EU64_9DIPT</name>
<dbReference type="InterPro" id="IPR038113">
    <property type="entry name" value="MITD1_C_sf"/>
</dbReference>
<dbReference type="InterPro" id="IPR032341">
    <property type="entry name" value="MITD1_C"/>
</dbReference>
<dbReference type="PANTHER" id="PTHR21222">
    <property type="entry name" value="MIT DOMAIN-CONTAINING PROTEIN 1"/>
    <property type="match status" value="1"/>
</dbReference>
<dbReference type="PANTHER" id="PTHR21222:SF1">
    <property type="entry name" value="MIT DOMAIN-CONTAINING PROTEIN 1"/>
    <property type="match status" value="1"/>
</dbReference>
<feature type="domain" description="MIT" evidence="1">
    <location>
        <begin position="3"/>
        <end position="74"/>
    </location>
</feature>
<reference evidence="2" key="1">
    <citation type="journal article" date="2014" name="Insect Biochem. Mol. Biol.">
        <title>An insight into the sialome of the frog biting fly, Corethrella appendiculata.</title>
        <authorList>
            <person name="Ribeiro J.M.C."/>
            <person name="Chagas A.C."/>
            <person name="Pham V.M."/>
            <person name="Lounibos L.P."/>
            <person name="Calvo E."/>
        </authorList>
    </citation>
    <scope>NUCLEOTIDE SEQUENCE</scope>
    <source>
        <tissue evidence="2">Salivary glands</tissue>
    </source>
</reference>
<dbReference type="InterPro" id="IPR007330">
    <property type="entry name" value="MIT_dom"/>
</dbReference>
<protein>
    <recommendedName>
        <fullName evidence="1">MIT domain-containing protein</fullName>
    </recommendedName>
</protein>
<dbReference type="Pfam" id="PF16565">
    <property type="entry name" value="MIT_C"/>
    <property type="match status" value="1"/>
</dbReference>